<keyword evidence="1" id="KW-0472">Membrane</keyword>
<feature type="transmembrane region" description="Helical" evidence="1">
    <location>
        <begin position="12"/>
        <end position="29"/>
    </location>
</feature>
<sequence length="152" mass="16167">MSTTTGKGFGRLLVTIYGILAFAAVPRALVQIGRALPDVPLGYALSGFAAVVYVVATVALAVGRGRWRGIAWATVGIEAAGVLAVGVLSLVSDELRHDGSVWGLFGRDYGFVPLLLPFVGLWWLWRTRPTAAPAPDHLRNDHPSDTSLESEA</sequence>
<reference evidence="2 3" key="2">
    <citation type="journal article" date="2010" name="Stand. Genomic Sci.">
        <title>Complete genome sequence of Xylanimonas cellulosilytica type strain (XIL07).</title>
        <authorList>
            <person name="Foster B."/>
            <person name="Pukall R."/>
            <person name="Abt B."/>
            <person name="Nolan M."/>
            <person name="Glavina Del Rio T."/>
            <person name="Chen F."/>
            <person name="Lucas S."/>
            <person name="Tice H."/>
            <person name="Pitluck S."/>
            <person name="Cheng J.-F."/>
            <person name="Chertkov O."/>
            <person name="Brettin T."/>
            <person name="Han C."/>
            <person name="Detter J.C."/>
            <person name="Bruce D."/>
            <person name="Goodwin L."/>
            <person name="Ivanova N."/>
            <person name="Mavromatis K."/>
            <person name="Pati A."/>
            <person name="Mikhailova N."/>
            <person name="Chen A."/>
            <person name="Palaniappan K."/>
            <person name="Land M."/>
            <person name="Hauser L."/>
            <person name="Chang Y.-J."/>
            <person name="Jeffries C.D."/>
            <person name="Chain P."/>
            <person name="Rohde M."/>
            <person name="Goeker M."/>
            <person name="Bristow J."/>
            <person name="Eisen J.A."/>
            <person name="Markowitz V."/>
            <person name="Hugenholtz P."/>
            <person name="Kyrpides N.C."/>
            <person name="Klenk H.-P."/>
            <person name="Lapidus A."/>
        </authorList>
    </citation>
    <scope>NUCLEOTIDE SEQUENCE [LARGE SCALE GENOMIC DNA]</scope>
    <source>
        <strain evidence="3">DSM 15894 / CECT 5975 / LMG 20990 / XIL07</strain>
    </source>
</reference>
<keyword evidence="3" id="KW-1185">Reference proteome</keyword>
<feature type="transmembrane region" description="Helical" evidence="1">
    <location>
        <begin position="41"/>
        <end position="62"/>
    </location>
</feature>
<evidence type="ECO:0000256" key="1">
    <source>
        <dbReference type="SAM" id="Phobius"/>
    </source>
</evidence>
<feature type="transmembrane region" description="Helical" evidence="1">
    <location>
        <begin position="69"/>
        <end position="89"/>
    </location>
</feature>
<protein>
    <recommendedName>
        <fullName evidence="4">Integral membrane protein</fullName>
    </recommendedName>
</protein>
<keyword evidence="1" id="KW-0812">Transmembrane</keyword>
<dbReference type="KEGG" id="xce:Xcel_2027"/>
<proteinExistence type="predicted"/>
<dbReference type="EMBL" id="CP001821">
    <property type="protein sequence ID" value="ACZ31046.1"/>
    <property type="molecule type" value="Genomic_DNA"/>
</dbReference>
<feature type="transmembrane region" description="Helical" evidence="1">
    <location>
        <begin position="109"/>
        <end position="125"/>
    </location>
</feature>
<name>D1BTR7_XYLCX</name>
<reference evidence="3" key="1">
    <citation type="submission" date="2009-11" db="EMBL/GenBank/DDBJ databases">
        <title>The complete chromosome of Xylanimonas cellulosilytica DSM 15894.</title>
        <authorList>
            <consortium name="US DOE Joint Genome Institute (JGI-PGF)"/>
            <person name="Lucas S."/>
            <person name="Copeland A."/>
            <person name="Lapidus A."/>
            <person name="Glavina del Rio T."/>
            <person name="Dalin E."/>
            <person name="Tice H."/>
            <person name="Bruce D."/>
            <person name="Goodwin L."/>
            <person name="Pitluck S."/>
            <person name="Kyrpides N."/>
            <person name="Mavromatis K."/>
            <person name="Ivanova N."/>
            <person name="Mikhailova N."/>
            <person name="Foster B."/>
            <person name="Clum A."/>
            <person name="Brettin T."/>
            <person name="Detter J.C."/>
            <person name="Han C."/>
            <person name="Larimer F."/>
            <person name="Land M."/>
            <person name="Hauser L."/>
            <person name="Markowitz V."/>
            <person name="Cheng J.F."/>
            <person name="Hugenholtz P."/>
            <person name="Woyke T."/>
            <person name="Wu D."/>
            <person name="Gehrich-Schroeter G."/>
            <person name="Schneider S."/>
            <person name="Pukall S.R."/>
            <person name="Klenk H.P."/>
            <person name="Eisen J.A."/>
        </authorList>
    </citation>
    <scope>NUCLEOTIDE SEQUENCE [LARGE SCALE GENOMIC DNA]</scope>
    <source>
        <strain evidence="3">DSM 15894 / CECT 5975 / LMG 20990 / XIL07</strain>
    </source>
</reference>
<dbReference type="HOGENOM" id="CLU_122776_1_0_11"/>
<dbReference type="eggNOG" id="ENOG5032RMD">
    <property type="taxonomic scope" value="Bacteria"/>
</dbReference>
<evidence type="ECO:0000313" key="2">
    <source>
        <dbReference type="EMBL" id="ACZ31046.1"/>
    </source>
</evidence>
<gene>
    <name evidence="2" type="ordered locus">Xcel_2027</name>
</gene>
<accession>D1BTR7</accession>
<evidence type="ECO:0000313" key="3">
    <source>
        <dbReference type="Proteomes" id="UP000002255"/>
    </source>
</evidence>
<keyword evidence="1" id="KW-1133">Transmembrane helix</keyword>
<evidence type="ECO:0008006" key="4">
    <source>
        <dbReference type="Google" id="ProtNLM"/>
    </source>
</evidence>
<organism evidence="2 3">
    <name type="scientific">Xylanimonas cellulosilytica (strain DSM 15894 / JCM 12276 / CECT 5975 / KCTC 9989 / LMG 20990 / NBRC 107835 / XIL07)</name>
    <dbReference type="NCBI Taxonomy" id="446471"/>
    <lineage>
        <taxon>Bacteria</taxon>
        <taxon>Bacillati</taxon>
        <taxon>Actinomycetota</taxon>
        <taxon>Actinomycetes</taxon>
        <taxon>Micrococcales</taxon>
        <taxon>Promicromonosporaceae</taxon>
        <taxon>Xylanimonas</taxon>
    </lineage>
</organism>
<dbReference type="STRING" id="446471.Xcel_2027"/>
<dbReference type="RefSeq" id="WP_012878788.1">
    <property type="nucleotide sequence ID" value="NC_013530.1"/>
</dbReference>
<dbReference type="Proteomes" id="UP000002255">
    <property type="component" value="Chromosome"/>
</dbReference>
<dbReference type="AlphaFoldDB" id="D1BTR7"/>